<name>X1H470_9ZZZZ</name>
<feature type="coiled-coil region" evidence="1">
    <location>
        <begin position="2"/>
        <end position="29"/>
    </location>
</feature>
<dbReference type="AlphaFoldDB" id="X1H470"/>
<evidence type="ECO:0000256" key="1">
    <source>
        <dbReference type="SAM" id="Coils"/>
    </source>
</evidence>
<proteinExistence type="predicted"/>
<gene>
    <name evidence="2" type="ORF">S03H2_33477</name>
</gene>
<organism evidence="2">
    <name type="scientific">marine sediment metagenome</name>
    <dbReference type="NCBI Taxonomy" id="412755"/>
    <lineage>
        <taxon>unclassified sequences</taxon>
        <taxon>metagenomes</taxon>
        <taxon>ecological metagenomes</taxon>
    </lineage>
</organism>
<keyword evidence="1" id="KW-0175">Coiled coil</keyword>
<accession>X1H470</accession>
<sequence>MLESLRKQIQELEADIAGLEEKIRVKKAEKSTIAAQVQARIFLERIFAPYMDGVCQEWGVSPEEGLCILIKEDATLGKIAADNPEALAELASQPEIRAITAVARPLANVSDEWIKEKMTVLLEVMKNIRPSLANAIIETPGGQAWFYQSLVGLRNSLFGKPQLK</sequence>
<dbReference type="EMBL" id="BARU01020372">
    <property type="protein sequence ID" value="GAH48649.1"/>
    <property type="molecule type" value="Genomic_DNA"/>
</dbReference>
<comment type="caution">
    <text evidence="2">The sequence shown here is derived from an EMBL/GenBank/DDBJ whole genome shotgun (WGS) entry which is preliminary data.</text>
</comment>
<protein>
    <submittedName>
        <fullName evidence="2">Uncharacterized protein</fullName>
    </submittedName>
</protein>
<reference evidence="2" key="1">
    <citation type="journal article" date="2014" name="Front. Microbiol.">
        <title>High frequency of phylogenetically diverse reductive dehalogenase-homologous genes in deep subseafloor sedimentary metagenomes.</title>
        <authorList>
            <person name="Kawai M."/>
            <person name="Futagami T."/>
            <person name="Toyoda A."/>
            <person name="Takaki Y."/>
            <person name="Nishi S."/>
            <person name="Hori S."/>
            <person name="Arai W."/>
            <person name="Tsubouchi T."/>
            <person name="Morono Y."/>
            <person name="Uchiyama I."/>
            <person name="Ito T."/>
            <person name="Fujiyama A."/>
            <person name="Inagaki F."/>
            <person name="Takami H."/>
        </authorList>
    </citation>
    <scope>NUCLEOTIDE SEQUENCE</scope>
    <source>
        <strain evidence="2">Expedition CK06-06</strain>
    </source>
</reference>
<evidence type="ECO:0000313" key="2">
    <source>
        <dbReference type="EMBL" id="GAH48649.1"/>
    </source>
</evidence>